<feature type="domain" description="LysM" evidence="3">
    <location>
        <begin position="485"/>
        <end position="529"/>
    </location>
</feature>
<keyword evidence="5" id="KW-1185">Reference proteome</keyword>
<dbReference type="Gene3D" id="1.10.530.10">
    <property type="match status" value="1"/>
</dbReference>
<sequence>MRMSISKNKSKAIFLVLSLVILGACAPQPRQESSATEPKLKTSCKKGSIRRGDCKLQGLAEQTQEADSDLWEHITSGFQLTDYTDNPRVQEYFEFYRDRPVYLQTISERSSRYMHYIVEAINERNMPLEFALLPAIESSFDPFAYSHGRAAGLWQFVPVTARHMGLPRTWWYDGRRDVLASTEAALDYLLELHSRFDGDWLLAMAAYNSGATTVNRAIRRNRKAGRDTDFWSLSLPEETEAYIPKLLALTQLIKRSEEEGIAIAPIPNEATFEVIDTDGQIDLAQAAELAGISIDEIYHYNPGYNRWATDPNGPHRLAIPVQSAEQFRQALAGIPPSQRLNWRRYQVAPGDSLIKIARRFNTDIATIKAANELKSNAIRAGQTLLLPSASMDDSHYSLSEGQRLAAAQQKGQSTGKQAVYHQVKSGESLWTISRRYRVNVNELARWNNMVPKDPLKIGRKLVIWQSEPISVASGDRGSRSVIRWVSYTVRRGDSLARIADRFSVNVNEIAQWNNIDTSKYLKPGQVLSLYVDVTQLSGR</sequence>
<dbReference type="Gene3D" id="3.10.350.10">
    <property type="entry name" value="LysM domain"/>
    <property type="match status" value="3"/>
</dbReference>
<feature type="chain" id="PRO_5030865619" evidence="2">
    <location>
        <begin position="27"/>
        <end position="539"/>
    </location>
</feature>
<dbReference type="Pfam" id="PF01476">
    <property type="entry name" value="LysM"/>
    <property type="match status" value="3"/>
</dbReference>
<dbReference type="PANTHER" id="PTHR33734:SF22">
    <property type="entry name" value="MEMBRANE-BOUND LYTIC MUREIN TRANSGLYCOSYLASE D"/>
    <property type="match status" value="1"/>
</dbReference>
<dbReference type="SMART" id="SM00257">
    <property type="entry name" value="LysM"/>
    <property type="match status" value="3"/>
</dbReference>
<dbReference type="InterPro" id="IPR018392">
    <property type="entry name" value="LysM"/>
</dbReference>
<dbReference type="EMBL" id="JACHWY010000001">
    <property type="protein sequence ID" value="MBB3046456.1"/>
    <property type="molecule type" value="Genomic_DNA"/>
</dbReference>
<evidence type="ECO:0000313" key="5">
    <source>
        <dbReference type="Proteomes" id="UP000537130"/>
    </source>
</evidence>
<dbReference type="RefSeq" id="WP_246386450.1">
    <property type="nucleotide sequence ID" value="NZ_JACHWY010000001.1"/>
</dbReference>
<dbReference type="PROSITE" id="PS51257">
    <property type="entry name" value="PROKAR_LIPOPROTEIN"/>
    <property type="match status" value="1"/>
</dbReference>
<dbReference type="PROSITE" id="PS51782">
    <property type="entry name" value="LYSM"/>
    <property type="match status" value="3"/>
</dbReference>
<evidence type="ECO:0000256" key="1">
    <source>
        <dbReference type="ARBA" id="ARBA00007734"/>
    </source>
</evidence>
<evidence type="ECO:0000256" key="2">
    <source>
        <dbReference type="SAM" id="SignalP"/>
    </source>
</evidence>
<reference evidence="4 5" key="1">
    <citation type="submission" date="2020-08" db="EMBL/GenBank/DDBJ databases">
        <title>Genomic Encyclopedia of Type Strains, Phase III (KMG-III): the genomes of soil and plant-associated and newly described type strains.</title>
        <authorList>
            <person name="Whitman W."/>
        </authorList>
    </citation>
    <scope>NUCLEOTIDE SEQUENCE [LARGE SCALE GENOMIC DNA]</scope>
    <source>
        <strain evidence="4 5">CECT 8654</strain>
    </source>
</reference>
<name>A0A7W4Z612_9GAMM</name>
<comment type="caution">
    <text evidence="4">The sequence shown here is derived from an EMBL/GenBank/DDBJ whole genome shotgun (WGS) entry which is preliminary data.</text>
</comment>
<dbReference type="InterPro" id="IPR000189">
    <property type="entry name" value="Transglyc_AS"/>
</dbReference>
<feature type="signal peptide" evidence="2">
    <location>
        <begin position="1"/>
        <end position="26"/>
    </location>
</feature>
<dbReference type="AlphaFoldDB" id="A0A7W4Z612"/>
<keyword evidence="2" id="KW-0732">Signal</keyword>
<dbReference type="Proteomes" id="UP000537130">
    <property type="component" value="Unassembled WGS sequence"/>
</dbReference>
<dbReference type="Pfam" id="PF01464">
    <property type="entry name" value="SLT"/>
    <property type="match status" value="1"/>
</dbReference>
<evidence type="ECO:0000259" key="3">
    <source>
        <dbReference type="PROSITE" id="PS51782"/>
    </source>
</evidence>
<evidence type="ECO:0000313" key="4">
    <source>
        <dbReference type="EMBL" id="MBB3046456.1"/>
    </source>
</evidence>
<proteinExistence type="inferred from homology"/>
<dbReference type="PROSITE" id="PS00922">
    <property type="entry name" value="TRANSGLYCOSYLASE"/>
    <property type="match status" value="1"/>
</dbReference>
<dbReference type="PANTHER" id="PTHR33734">
    <property type="entry name" value="LYSM DOMAIN-CONTAINING GPI-ANCHORED PROTEIN 2"/>
    <property type="match status" value="1"/>
</dbReference>
<dbReference type="GO" id="GO:0008932">
    <property type="term" value="F:lytic endotransglycosylase activity"/>
    <property type="evidence" value="ECO:0007669"/>
    <property type="project" value="TreeGrafter"/>
</dbReference>
<comment type="similarity">
    <text evidence="1">Belongs to the transglycosylase Slt family.</text>
</comment>
<dbReference type="InterPro" id="IPR023346">
    <property type="entry name" value="Lysozyme-like_dom_sf"/>
</dbReference>
<feature type="domain" description="LysM" evidence="3">
    <location>
        <begin position="419"/>
        <end position="463"/>
    </location>
</feature>
<dbReference type="InterPro" id="IPR036779">
    <property type="entry name" value="LysM_dom_sf"/>
</dbReference>
<dbReference type="CDD" id="cd00118">
    <property type="entry name" value="LysM"/>
    <property type="match status" value="3"/>
</dbReference>
<accession>A0A7W4Z612</accession>
<dbReference type="GO" id="GO:0016020">
    <property type="term" value="C:membrane"/>
    <property type="evidence" value="ECO:0007669"/>
    <property type="project" value="InterPro"/>
</dbReference>
<dbReference type="SUPFAM" id="SSF53955">
    <property type="entry name" value="Lysozyme-like"/>
    <property type="match status" value="1"/>
</dbReference>
<dbReference type="InterPro" id="IPR008258">
    <property type="entry name" value="Transglycosylase_SLT_dom_1"/>
</dbReference>
<gene>
    <name evidence="4" type="ORF">FHR99_000692</name>
</gene>
<protein>
    <submittedName>
        <fullName evidence="4">Membrane-bound lytic murein transglycosylase D</fullName>
    </submittedName>
</protein>
<dbReference type="SUPFAM" id="SSF54106">
    <property type="entry name" value="LysM domain"/>
    <property type="match status" value="3"/>
</dbReference>
<dbReference type="GO" id="GO:0000270">
    <property type="term" value="P:peptidoglycan metabolic process"/>
    <property type="evidence" value="ECO:0007669"/>
    <property type="project" value="InterPro"/>
</dbReference>
<dbReference type="CDD" id="cd16894">
    <property type="entry name" value="MltD-like"/>
    <property type="match status" value="1"/>
</dbReference>
<organism evidence="4 5">
    <name type="scientific">Litorivivens lipolytica</name>
    <dbReference type="NCBI Taxonomy" id="1524264"/>
    <lineage>
        <taxon>Bacteria</taxon>
        <taxon>Pseudomonadati</taxon>
        <taxon>Pseudomonadota</taxon>
        <taxon>Gammaproteobacteria</taxon>
        <taxon>Litorivivens</taxon>
    </lineage>
</organism>
<feature type="domain" description="LysM" evidence="3">
    <location>
        <begin position="343"/>
        <end position="386"/>
    </location>
</feature>